<dbReference type="Gene3D" id="1.10.10.10">
    <property type="entry name" value="Winged helix-like DNA-binding domain superfamily/Winged helix DNA-binding domain"/>
    <property type="match status" value="1"/>
</dbReference>
<organism evidence="2 3">
    <name type="scientific">Polyangium spumosum</name>
    <dbReference type="NCBI Taxonomy" id="889282"/>
    <lineage>
        <taxon>Bacteria</taxon>
        <taxon>Pseudomonadati</taxon>
        <taxon>Myxococcota</taxon>
        <taxon>Polyangia</taxon>
        <taxon>Polyangiales</taxon>
        <taxon>Polyangiaceae</taxon>
        <taxon>Polyangium</taxon>
    </lineage>
</organism>
<dbReference type="PANTHER" id="PTHR34849:SF1">
    <property type="entry name" value="SLR0770 PROTEIN"/>
    <property type="match status" value="1"/>
</dbReference>
<evidence type="ECO:0000313" key="2">
    <source>
        <dbReference type="EMBL" id="MRG93380.1"/>
    </source>
</evidence>
<feature type="region of interest" description="Disordered" evidence="1">
    <location>
        <begin position="92"/>
        <end position="158"/>
    </location>
</feature>
<dbReference type="RefSeq" id="WP_153820216.1">
    <property type="nucleotide sequence ID" value="NZ_WJIE01000004.1"/>
</dbReference>
<reference evidence="2 3" key="1">
    <citation type="submission" date="2019-10" db="EMBL/GenBank/DDBJ databases">
        <title>A soil myxobacterium in the family Polyangiaceae.</title>
        <authorList>
            <person name="Li Y."/>
            <person name="Wang J."/>
        </authorList>
    </citation>
    <scope>NUCLEOTIDE SEQUENCE [LARGE SCALE GENOMIC DNA]</scope>
    <source>
        <strain evidence="2 3">DSM 14734</strain>
    </source>
</reference>
<dbReference type="EMBL" id="WJIE01000004">
    <property type="protein sequence ID" value="MRG93380.1"/>
    <property type="molecule type" value="Genomic_DNA"/>
</dbReference>
<evidence type="ECO:0000256" key="1">
    <source>
        <dbReference type="SAM" id="MobiDB-lite"/>
    </source>
</evidence>
<dbReference type="PANTHER" id="PTHR34849">
    <property type="entry name" value="SSL5025 PROTEIN"/>
    <property type="match status" value="1"/>
</dbReference>
<dbReference type="Proteomes" id="UP000440224">
    <property type="component" value="Unassembled WGS sequence"/>
</dbReference>
<dbReference type="InterPro" id="IPR036388">
    <property type="entry name" value="WH-like_DNA-bd_sf"/>
</dbReference>
<dbReference type="Pfam" id="PF04255">
    <property type="entry name" value="DUF433"/>
    <property type="match status" value="1"/>
</dbReference>
<name>A0A6N7PSN1_9BACT</name>
<dbReference type="InterPro" id="IPR007367">
    <property type="entry name" value="DUF433"/>
</dbReference>
<gene>
    <name evidence="2" type="ORF">GF068_15880</name>
</gene>
<accession>A0A6N7PSN1</accession>
<sequence length="158" mass="16965">MADASLPRVRVPHPHVRCDARILAGSPHVEGSRVPVRRLWVWHRGGASVETLLRRYPNLGPARILDALSFAYDNQDLIDADLAREQALFEKQGGPSVGARPLAQLELPFDPDAAENTPPPKQPMLPGMSVSAPAPLPAPSVSAPTKPAASATKPARKR</sequence>
<protein>
    <submittedName>
        <fullName evidence="2">DUF433 domain-containing protein</fullName>
    </submittedName>
</protein>
<dbReference type="OrthoDB" id="427790at2"/>
<dbReference type="AlphaFoldDB" id="A0A6N7PSN1"/>
<dbReference type="InterPro" id="IPR009057">
    <property type="entry name" value="Homeodomain-like_sf"/>
</dbReference>
<proteinExistence type="predicted"/>
<comment type="caution">
    <text evidence="2">The sequence shown here is derived from an EMBL/GenBank/DDBJ whole genome shotgun (WGS) entry which is preliminary data.</text>
</comment>
<dbReference type="SUPFAM" id="SSF46689">
    <property type="entry name" value="Homeodomain-like"/>
    <property type="match status" value="1"/>
</dbReference>
<keyword evidence="3" id="KW-1185">Reference proteome</keyword>
<feature type="compositionally biased region" description="Low complexity" evidence="1">
    <location>
        <begin position="129"/>
        <end position="158"/>
    </location>
</feature>
<evidence type="ECO:0000313" key="3">
    <source>
        <dbReference type="Proteomes" id="UP000440224"/>
    </source>
</evidence>